<dbReference type="Gramene" id="OQU90604">
    <property type="protein sequence ID" value="OQU90604"/>
    <property type="gene ID" value="SORBI_3001G009100"/>
</dbReference>
<sequence>MRKWVVNLLSAVLIVVLLVGLGYRVALVSTIPNPVQNLIPSLGLSSLELGGGGRGAGAPAKGDGGAADPPPPAARRSGPQDGGGGRTPSAPSGSGGGARTPSAPSGSGPPRMDSAPPPPPPNTQKSLLKGGSAGTGDAAAAASPPCLPCGSFEEKVTRKVVLLLGCGISTLSFSSPVIIYWSLGSSLPETITFHSLWDLIATAANCLAWLLFGITQLHIEGNRVFGAEAVLVNLLGLIVYTLCTVIKIASDANVRSKGCIGAIVALCGPTFVVLYFTVFGPFKRESLAAIWISYGAALVQFCSQLLPFRSLVLACHFATTIMRAKNTFSYIERLRFLAPRALLRKEIDCPCCISTSPTPSPQASVSTFLLCRPPADAPPQHPNTKKLVIFSRGCNLIVYVYWAMYCVFTYKHDFFEAANIVGAVLALITFAIHLIYALEPQAAGPKAAA</sequence>
<feature type="transmembrane region" description="Helical" evidence="2">
    <location>
        <begin position="258"/>
        <end position="282"/>
    </location>
</feature>
<evidence type="ECO:0000256" key="2">
    <source>
        <dbReference type="SAM" id="Phobius"/>
    </source>
</evidence>
<name>A0A1Z5S3U8_SORBI</name>
<accession>A0A1Z5S3U8</accession>
<feature type="compositionally biased region" description="Low complexity" evidence="1">
    <location>
        <begin position="99"/>
        <end position="111"/>
    </location>
</feature>
<evidence type="ECO:0000256" key="1">
    <source>
        <dbReference type="SAM" id="MobiDB-lite"/>
    </source>
</evidence>
<feature type="transmembrane region" description="Helical" evidence="2">
    <location>
        <begin position="417"/>
        <end position="438"/>
    </location>
</feature>
<feature type="transmembrane region" description="Helical" evidence="2">
    <location>
        <begin position="387"/>
        <end position="405"/>
    </location>
</feature>
<dbReference type="FunCoup" id="A0A1Z5S3U8">
    <property type="interactions" value="115"/>
</dbReference>
<dbReference type="ExpressionAtlas" id="A0A1Z5S3U8">
    <property type="expression patterns" value="baseline"/>
</dbReference>
<reference evidence="4" key="2">
    <citation type="journal article" date="2018" name="Plant J.">
        <title>The Sorghum bicolor reference genome: improved assembly, gene annotations, a transcriptome atlas, and signatures of genome organization.</title>
        <authorList>
            <person name="McCormick R.F."/>
            <person name="Truong S.K."/>
            <person name="Sreedasyam A."/>
            <person name="Jenkins J."/>
            <person name="Shu S."/>
            <person name="Sims D."/>
            <person name="Kennedy M."/>
            <person name="Amirebrahimi M."/>
            <person name="Weers B.D."/>
            <person name="McKinley B."/>
            <person name="Mattison A."/>
            <person name="Morishige D.T."/>
            <person name="Grimwood J."/>
            <person name="Schmutz J."/>
            <person name="Mullet J.E."/>
        </authorList>
    </citation>
    <scope>NUCLEOTIDE SEQUENCE [LARGE SCALE GENOMIC DNA]</scope>
    <source>
        <strain evidence="4">cv. BTx623</strain>
    </source>
</reference>
<dbReference type="Proteomes" id="UP000000768">
    <property type="component" value="Chromosome 1"/>
</dbReference>
<organism evidence="3 4">
    <name type="scientific">Sorghum bicolor</name>
    <name type="common">Sorghum</name>
    <name type="synonym">Sorghum vulgare</name>
    <dbReference type="NCBI Taxonomy" id="4558"/>
    <lineage>
        <taxon>Eukaryota</taxon>
        <taxon>Viridiplantae</taxon>
        <taxon>Streptophyta</taxon>
        <taxon>Embryophyta</taxon>
        <taxon>Tracheophyta</taxon>
        <taxon>Spermatophyta</taxon>
        <taxon>Magnoliopsida</taxon>
        <taxon>Liliopsida</taxon>
        <taxon>Poales</taxon>
        <taxon>Poaceae</taxon>
        <taxon>PACMAD clade</taxon>
        <taxon>Panicoideae</taxon>
        <taxon>Andropogonodae</taxon>
        <taxon>Andropogoneae</taxon>
        <taxon>Sorghinae</taxon>
        <taxon>Sorghum</taxon>
    </lineage>
</organism>
<reference evidence="3 4" key="1">
    <citation type="journal article" date="2009" name="Nature">
        <title>The Sorghum bicolor genome and the diversification of grasses.</title>
        <authorList>
            <person name="Paterson A.H."/>
            <person name="Bowers J.E."/>
            <person name="Bruggmann R."/>
            <person name="Dubchak I."/>
            <person name="Grimwood J."/>
            <person name="Gundlach H."/>
            <person name="Haberer G."/>
            <person name="Hellsten U."/>
            <person name="Mitros T."/>
            <person name="Poliakov A."/>
            <person name="Schmutz J."/>
            <person name="Spannagl M."/>
            <person name="Tang H."/>
            <person name="Wang X."/>
            <person name="Wicker T."/>
            <person name="Bharti A.K."/>
            <person name="Chapman J."/>
            <person name="Feltus F.A."/>
            <person name="Gowik U."/>
            <person name="Grigoriev I.V."/>
            <person name="Lyons E."/>
            <person name="Maher C.A."/>
            <person name="Martis M."/>
            <person name="Narechania A."/>
            <person name="Otillar R.P."/>
            <person name="Penning B.W."/>
            <person name="Salamov A.A."/>
            <person name="Wang Y."/>
            <person name="Zhang L."/>
            <person name="Carpita N.C."/>
            <person name="Freeling M."/>
            <person name="Gingle A.R."/>
            <person name="Hash C.T."/>
            <person name="Keller B."/>
            <person name="Klein P."/>
            <person name="Kresovich S."/>
            <person name="McCann M.C."/>
            <person name="Ming R."/>
            <person name="Peterson D.G."/>
            <person name="Mehboob-ur-Rahman"/>
            <person name="Ware D."/>
            <person name="Westhoff P."/>
            <person name="Mayer K.F."/>
            <person name="Messing J."/>
            <person name="Rokhsar D.S."/>
        </authorList>
    </citation>
    <scope>NUCLEOTIDE SEQUENCE [LARGE SCALE GENOMIC DNA]</scope>
    <source>
        <strain evidence="4">cv. BTx623</strain>
    </source>
</reference>
<evidence type="ECO:0000313" key="3">
    <source>
        <dbReference type="EMBL" id="OQU90604.1"/>
    </source>
</evidence>
<gene>
    <name evidence="3" type="ORF">SORBI_3001G009100</name>
</gene>
<feature type="transmembrane region" description="Helical" evidence="2">
    <location>
        <begin position="160"/>
        <end position="183"/>
    </location>
</feature>
<evidence type="ECO:0000313" key="4">
    <source>
        <dbReference type="Proteomes" id="UP000000768"/>
    </source>
</evidence>
<keyword evidence="2" id="KW-0812">Transmembrane</keyword>
<keyword evidence="2" id="KW-1133">Transmembrane helix</keyword>
<dbReference type="InParanoid" id="A0A1Z5S3U8"/>
<feature type="transmembrane region" description="Helical" evidence="2">
    <location>
        <begin position="195"/>
        <end position="219"/>
    </location>
</feature>
<dbReference type="AlphaFoldDB" id="A0A1Z5S3U8"/>
<keyword evidence="4" id="KW-1185">Reference proteome</keyword>
<feature type="transmembrane region" description="Helical" evidence="2">
    <location>
        <begin position="225"/>
        <end position="246"/>
    </location>
</feature>
<feature type="region of interest" description="Disordered" evidence="1">
    <location>
        <begin position="50"/>
        <end position="136"/>
    </location>
</feature>
<protein>
    <submittedName>
        <fullName evidence="3">Uncharacterized protein</fullName>
    </submittedName>
</protein>
<dbReference type="EMBL" id="CM000760">
    <property type="protein sequence ID" value="OQU90604.1"/>
    <property type="molecule type" value="Genomic_DNA"/>
</dbReference>
<proteinExistence type="predicted"/>
<keyword evidence="2" id="KW-0472">Membrane</keyword>
<feature type="transmembrane region" description="Helical" evidence="2">
    <location>
        <begin position="288"/>
        <end position="308"/>
    </location>
</feature>